<evidence type="ECO:0000313" key="2">
    <source>
        <dbReference type="Proteomes" id="UP000256304"/>
    </source>
</evidence>
<sequence>MISQMIKQDLIDELISLSLNTTQWNSLARNYYINPADIYSEKSTNPEKAEALVERICQLGAQENLITTAKGIIYQNTEFVPALGEKLSKLDYKVALKFGNLYKELLQKIEEAESNPDTYNFDENNDENEDHRKIIKFQDKLENRAKFSESNRELAIEKRNENSVLRRKAQKLGFGKYEDLTKRIRHIYNNRILPICPPKNYSADYRLTIILNELFEYLPIDYQEDDEAEDYLYGMIFETMFQCFIFNE</sequence>
<proteinExistence type="predicted"/>
<dbReference type="OrthoDB" id="2566786at2"/>
<keyword evidence="2" id="KW-1185">Reference proteome</keyword>
<accession>A0A3D9RX50</accession>
<organism evidence="1 2">
    <name type="scientific">Paenibacillus taihuensis</name>
    <dbReference type="NCBI Taxonomy" id="1156355"/>
    <lineage>
        <taxon>Bacteria</taxon>
        <taxon>Bacillati</taxon>
        <taxon>Bacillota</taxon>
        <taxon>Bacilli</taxon>
        <taxon>Bacillales</taxon>
        <taxon>Paenibacillaceae</taxon>
        <taxon>Paenibacillus</taxon>
    </lineage>
</organism>
<dbReference type="RefSeq" id="WP_116189598.1">
    <property type="nucleotide sequence ID" value="NZ_QTTN01000014.1"/>
</dbReference>
<reference evidence="1 2" key="1">
    <citation type="submission" date="2018-08" db="EMBL/GenBank/DDBJ databases">
        <title>Genomic Encyclopedia of Type Strains, Phase III (KMG-III): the genomes of soil and plant-associated and newly described type strains.</title>
        <authorList>
            <person name="Whitman W."/>
        </authorList>
    </citation>
    <scope>NUCLEOTIDE SEQUENCE [LARGE SCALE GENOMIC DNA]</scope>
    <source>
        <strain evidence="1 2">CGMCC 1.10966</strain>
    </source>
</reference>
<dbReference type="EMBL" id="QTTN01000014">
    <property type="protein sequence ID" value="REE84559.1"/>
    <property type="molecule type" value="Genomic_DNA"/>
</dbReference>
<name>A0A3D9RX50_9BACL</name>
<comment type="caution">
    <text evidence="1">The sequence shown here is derived from an EMBL/GenBank/DDBJ whole genome shotgun (WGS) entry which is preliminary data.</text>
</comment>
<dbReference type="Proteomes" id="UP000256304">
    <property type="component" value="Unassembled WGS sequence"/>
</dbReference>
<dbReference type="AlphaFoldDB" id="A0A3D9RX50"/>
<gene>
    <name evidence="1" type="ORF">A8990_11494</name>
</gene>
<evidence type="ECO:0000313" key="1">
    <source>
        <dbReference type="EMBL" id="REE84559.1"/>
    </source>
</evidence>
<protein>
    <submittedName>
        <fullName evidence="1">Uncharacterized protein</fullName>
    </submittedName>
</protein>